<dbReference type="Pfam" id="PF14392">
    <property type="entry name" value="zf-CCHC_4"/>
    <property type="match status" value="1"/>
</dbReference>
<dbReference type="GO" id="GO:0008270">
    <property type="term" value="F:zinc ion binding"/>
    <property type="evidence" value="ECO:0007669"/>
    <property type="project" value="UniProtKB-KW"/>
</dbReference>
<gene>
    <name evidence="4" type="ORF">U9M48_018772</name>
</gene>
<keyword evidence="5" id="KW-1185">Reference proteome</keyword>
<sequence length="382" mass="42640">MGLIDNEIGIEIGDKIGKCLEVDISATGPFLRIKVRLDISKPLLRGVMMEINNKGHKRWCPIEYEYLPEFCHICGIIGHIDRTCPTGNWKNKERPYGFELRILPAKKKSVGGGKKNYGNVSKYGSMNQDSDALSWRHSPSNLSENKKSLENNEGSKEPFLEGNKLKKLNDPLNKQKDLDDDGKNNSREINDKKDEVVWGNLLGMGKNMEGDLSSLDDKDKRIMMDTGKPGLPLQIEGNMIVRSSLDMAKEGRDTIAPGGQLQETKDKTIDLFTEEAGAGKEDDSITTQAMHIDLPKPLEDTLAPEVKKQAGHVGTYKRKPHKDKVPSLYSPGLVAGKKRRESEESMECETDSKRARSEPVRVDEEVTKTFEAGLANQSCDKK</sequence>
<dbReference type="InterPro" id="IPR001878">
    <property type="entry name" value="Znf_CCHC"/>
</dbReference>
<evidence type="ECO:0000259" key="3">
    <source>
        <dbReference type="PROSITE" id="PS50158"/>
    </source>
</evidence>
<keyword evidence="1" id="KW-0863">Zinc-finger</keyword>
<evidence type="ECO:0000313" key="5">
    <source>
        <dbReference type="Proteomes" id="UP001341281"/>
    </source>
</evidence>
<evidence type="ECO:0000256" key="1">
    <source>
        <dbReference type="PROSITE-ProRule" id="PRU00047"/>
    </source>
</evidence>
<organism evidence="4 5">
    <name type="scientific">Paspalum notatum var. saurae</name>
    <dbReference type="NCBI Taxonomy" id="547442"/>
    <lineage>
        <taxon>Eukaryota</taxon>
        <taxon>Viridiplantae</taxon>
        <taxon>Streptophyta</taxon>
        <taxon>Embryophyta</taxon>
        <taxon>Tracheophyta</taxon>
        <taxon>Spermatophyta</taxon>
        <taxon>Magnoliopsida</taxon>
        <taxon>Liliopsida</taxon>
        <taxon>Poales</taxon>
        <taxon>Poaceae</taxon>
        <taxon>PACMAD clade</taxon>
        <taxon>Panicoideae</taxon>
        <taxon>Andropogonodae</taxon>
        <taxon>Paspaleae</taxon>
        <taxon>Paspalinae</taxon>
        <taxon>Paspalum</taxon>
    </lineage>
</organism>
<feature type="region of interest" description="Disordered" evidence="2">
    <location>
        <begin position="310"/>
        <end position="362"/>
    </location>
</feature>
<keyword evidence="1" id="KW-0479">Metal-binding</keyword>
<accession>A0AAQ3TDU2</accession>
<feature type="domain" description="CCHC-type" evidence="3">
    <location>
        <begin position="71"/>
        <end position="85"/>
    </location>
</feature>
<dbReference type="PROSITE" id="PS50158">
    <property type="entry name" value="ZF_CCHC"/>
    <property type="match status" value="1"/>
</dbReference>
<dbReference type="InterPro" id="IPR025836">
    <property type="entry name" value="Zn_knuckle_CX2CX4HX4C"/>
</dbReference>
<name>A0AAQ3TDU2_PASNO</name>
<dbReference type="EMBL" id="CP144748">
    <property type="protein sequence ID" value="WVZ70074.1"/>
    <property type="molecule type" value="Genomic_DNA"/>
</dbReference>
<dbReference type="InterPro" id="IPR040256">
    <property type="entry name" value="At4g02000-like"/>
</dbReference>
<feature type="region of interest" description="Disordered" evidence="2">
    <location>
        <begin position="128"/>
        <end position="191"/>
    </location>
</feature>
<evidence type="ECO:0000313" key="4">
    <source>
        <dbReference type="EMBL" id="WVZ70074.1"/>
    </source>
</evidence>
<evidence type="ECO:0000256" key="2">
    <source>
        <dbReference type="SAM" id="MobiDB-lite"/>
    </source>
</evidence>
<keyword evidence="1" id="KW-0862">Zinc</keyword>
<dbReference type="GO" id="GO:0003676">
    <property type="term" value="F:nucleic acid binding"/>
    <property type="evidence" value="ECO:0007669"/>
    <property type="project" value="InterPro"/>
</dbReference>
<dbReference type="Proteomes" id="UP001341281">
    <property type="component" value="Chromosome 04"/>
</dbReference>
<protein>
    <recommendedName>
        <fullName evidence="3">CCHC-type domain-containing protein</fullName>
    </recommendedName>
</protein>
<dbReference type="AlphaFoldDB" id="A0AAQ3TDU2"/>
<feature type="compositionally biased region" description="Basic and acidic residues" evidence="2">
    <location>
        <begin position="350"/>
        <end position="362"/>
    </location>
</feature>
<reference evidence="4 5" key="1">
    <citation type="submission" date="2024-02" db="EMBL/GenBank/DDBJ databases">
        <title>High-quality chromosome-scale genome assembly of Pensacola bahiagrass (Paspalum notatum Flugge var. saurae).</title>
        <authorList>
            <person name="Vega J.M."/>
            <person name="Podio M."/>
            <person name="Orjuela J."/>
            <person name="Siena L.A."/>
            <person name="Pessino S.C."/>
            <person name="Combes M.C."/>
            <person name="Mariac C."/>
            <person name="Albertini E."/>
            <person name="Pupilli F."/>
            <person name="Ortiz J.P.A."/>
            <person name="Leblanc O."/>
        </authorList>
    </citation>
    <scope>NUCLEOTIDE SEQUENCE [LARGE SCALE GENOMIC DNA]</scope>
    <source>
        <strain evidence="4">R1</strain>
        <tissue evidence="4">Leaf</tissue>
    </source>
</reference>
<proteinExistence type="predicted"/>
<dbReference type="PANTHER" id="PTHR31286:SF180">
    <property type="entry name" value="OS10G0362600 PROTEIN"/>
    <property type="match status" value="1"/>
</dbReference>
<feature type="compositionally biased region" description="Polar residues" evidence="2">
    <location>
        <begin position="128"/>
        <end position="143"/>
    </location>
</feature>
<dbReference type="PANTHER" id="PTHR31286">
    <property type="entry name" value="GLYCINE-RICH CELL WALL STRUCTURAL PROTEIN 1.8-LIKE"/>
    <property type="match status" value="1"/>
</dbReference>
<feature type="compositionally biased region" description="Basic and acidic residues" evidence="2">
    <location>
        <begin position="144"/>
        <end position="191"/>
    </location>
</feature>